<dbReference type="PANTHER" id="PTHR24287:SF1">
    <property type="entry name" value="P450, PUTATIVE (EUROFUNG)-RELATED"/>
    <property type="match status" value="1"/>
</dbReference>
<dbReference type="OrthoDB" id="1470350at2759"/>
<dbReference type="InterPro" id="IPR001128">
    <property type="entry name" value="Cyt_P450"/>
</dbReference>
<dbReference type="InterPro" id="IPR002401">
    <property type="entry name" value="Cyt_P450_E_grp-I"/>
</dbReference>
<dbReference type="InterPro" id="IPR036396">
    <property type="entry name" value="Cyt_P450_sf"/>
</dbReference>
<evidence type="ECO:0000256" key="4">
    <source>
        <dbReference type="ARBA" id="ARBA00022723"/>
    </source>
</evidence>
<keyword evidence="5 9" id="KW-0560">Oxidoreductase</keyword>
<name>A0A8H5B807_9AGAR</name>
<evidence type="ECO:0000256" key="7">
    <source>
        <dbReference type="ARBA" id="ARBA00023033"/>
    </source>
</evidence>
<evidence type="ECO:0000256" key="8">
    <source>
        <dbReference type="PIRSR" id="PIRSR602401-1"/>
    </source>
</evidence>
<evidence type="ECO:0000256" key="1">
    <source>
        <dbReference type="ARBA" id="ARBA00001971"/>
    </source>
</evidence>
<feature type="transmembrane region" description="Helical" evidence="10">
    <location>
        <begin position="65"/>
        <end position="86"/>
    </location>
</feature>
<evidence type="ECO:0000256" key="10">
    <source>
        <dbReference type="SAM" id="Phobius"/>
    </source>
</evidence>
<dbReference type="SUPFAM" id="SSF48264">
    <property type="entry name" value="Cytochrome P450"/>
    <property type="match status" value="1"/>
</dbReference>
<evidence type="ECO:0008006" key="13">
    <source>
        <dbReference type="Google" id="ProtNLM"/>
    </source>
</evidence>
<dbReference type="GO" id="GO:0005506">
    <property type="term" value="F:iron ion binding"/>
    <property type="evidence" value="ECO:0007669"/>
    <property type="project" value="InterPro"/>
</dbReference>
<dbReference type="InterPro" id="IPR047146">
    <property type="entry name" value="Cyt_P450_E_CYP52_fungi"/>
</dbReference>
<dbReference type="PANTHER" id="PTHR24287">
    <property type="entry name" value="P450, PUTATIVE (EUROFUNG)-RELATED"/>
    <property type="match status" value="1"/>
</dbReference>
<proteinExistence type="inferred from homology"/>
<dbReference type="InterPro" id="IPR017972">
    <property type="entry name" value="Cyt_P450_CS"/>
</dbReference>
<dbReference type="GO" id="GO:0016705">
    <property type="term" value="F:oxidoreductase activity, acting on paired donors, with incorporation or reduction of molecular oxygen"/>
    <property type="evidence" value="ECO:0007669"/>
    <property type="project" value="InterPro"/>
</dbReference>
<organism evidence="11 12">
    <name type="scientific">Ephemerocybe angulata</name>
    <dbReference type="NCBI Taxonomy" id="980116"/>
    <lineage>
        <taxon>Eukaryota</taxon>
        <taxon>Fungi</taxon>
        <taxon>Dikarya</taxon>
        <taxon>Basidiomycota</taxon>
        <taxon>Agaricomycotina</taxon>
        <taxon>Agaricomycetes</taxon>
        <taxon>Agaricomycetidae</taxon>
        <taxon>Agaricales</taxon>
        <taxon>Agaricineae</taxon>
        <taxon>Psathyrellaceae</taxon>
        <taxon>Ephemerocybe</taxon>
    </lineage>
</organism>
<keyword evidence="4 8" id="KW-0479">Metal-binding</keyword>
<keyword evidence="10" id="KW-0472">Membrane</keyword>
<protein>
    <recommendedName>
        <fullName evidence="13">Cytochrome P450</fullName>
    </recommendedName>
</protein>
<dbReference type="EMBL" id="JAACJK010000180">
    <property type="protein sequence ID" value="KAF5318300.1"/>
    <property type="molecule type" value="Genomic_DNA"/>
</dbReference>
<sequence>MRAKPSYPRAFKKHPARLLVSTSSLGNRWSAELFLANIIIRPKDEALEAMLFSLTRDPSNYRLRFLSDVAHTFVVPVLVLHLVFWLRDISLPSSRLTPLDLAFIVGWSVAKIRLRNVWQNREARSLNARQIPRVIGKWPGNIDVLLKMMQAFKTSYVGDVYLQLFIEYQCTTLNLRLLWQDTIITMDQEHAKFVLATGFQRFWRGRSQKERLETFLGTGIFNRDDEVWKMHRTTARPFFAHDRIRDFQIFEKYTAHTLSILSTNAASHTPCEVQDLYARFTLDAASEFLFGKNLDTLSLPFPVAGDATMGVKGSAMEGIWGDFAEAFESCQQNATIRARIGQNWPLFELLKDKNQRHAKVIHDWLDPLVRKAIDDRLGAHKAGVESPISEKTFLQHLADTTDDPIVIRDQLLSMLLASRDTTACVLTYITYLMALHPDIAQKLRAEVLEHCGPTSPGTFDSFRNMKYMRAVINETLRLFPPVPINARECRREGCVLPPSDPTFPVADNRPLYMPANTVIMYFPLLTQRNQALWGEDADEFDPERWIQPERLKKFVSNPAMFTPFSAGPRICIGQNYAYNEMSYFLVRLLQQFDRFSLSQEYQPQESLPPPEWKSPDRNGRQTFEKVWPAAAMTLYVKLL</sequence>
<keyword evidence="12" id="KW-1185">Reference proteome</keyword>
<gene>
    <name evidence="11" type="ORF">D9611_014363</name>
</gene>
<comment type="caution">
    <text evidence="11">The sequence shown here is derived from an EMBL/GenBank/DDBJ whole genome shotgun (WGS) entry which is preliminary data.</text>
</comment>
<dbReference type="Gene3D" id="1.10.630.10">
    <property type="entry name" value="Cytochrome P450"/>
    <property type="match status" value="1"/>
</dbReference>
<evidence type="ECO:0000256" key="2">
    <source>
        <dbReference type="ARBA" id="ARBA00010617"/>
    </source>
</evidence>
<keyword evidence="10" id="KW-0812">Transmembrane</keyword>
<evidence type="ECO:0000256" key="5">
    <source>
        <dbReference type="ARBA" id="ARBA00023002"/>
    </source>
</evidence>
<keyword evidence="10" id="KW-1133">Transmembrane helix</keyword>
<feature type="binding site" description="axial binding residue" evidence="8">
    <location>
        <position position="571"/>
    </location>
    <ligand>
        <name>heme</name>
        <dbReference type="ChEBI" id="CHEBI:30413"/>
    </ligand>
    <ligandPart>
        <name>Fe</name>
        <dbReference type="ChEBI" id="CHEBI:18248"/>
    </ligandPart>
</feature>
<keyword evidence="7 9" id="KW-0503">Monooxygenase</keyword>
<keyword evidence="3 8" id="KW-0349">Heme</keyword>
<evidence type="ECO:0000256" key="3">
    <source>
        <dbReference type="ARBA" id="ARBA00022617"/>
    </source>
</evidence>
<accession>A0A8H5B807</accession>
<evidence type="ECO:0000256" key="9">
    <source>
        <dbReference type="RuleBase" id="RU000461"/>
    </source>
</evidence>
<dbReference type="Pfam" id="PF00067">
    <property type="entry name" value="p450"/>
    <property type="match status" value="1"/>
</dbReference>
<evidence type="ECO:0000313" key="12">
    <source>
        <dbReference type="Proteomes" id="UP000541558"/>
    </source>
</evidence>
<dbReference type="GO" id="GO:0020037">
    <property type="term" value="F:heme binding"/>
    <property type="evidence" value="ECO:0007669"/>
    <property type="project" value="InterPro"/>
</dbReference>
<comment type="cofactor">
    <cofactor evidence="1 8">
        <name>heme</name>
        <dbReference type="ChEBI" id="CHEBI:30413"/>
    </cofactor>
</comment>
<dbReference type="PRINTS" id="PR00463">
    <property type="entry name" value="EP450I"/>
</dbReference>
<keyword evidence="6 8" id="KW-0408">Iron</keyword>
<dbReference type="PRINTS" id="PR00385">
    <property type="entry name" value="P450"/>
</dbReference>
<comment type="similarity">
    <text evidence="2 9">Belongs to the cytochrome P450 family.</text>
</comment>
<reference evidence="11 12" key="1">
    <citation type="journal article" date="2020" name="ISME J.">
        <title>Uncovering the hidden diversity of litter-decomposition mechanisms in mushroom-forming fungi.</title>
        <authorList>
            <person name="Floudas D."/>
            <person name="Bentzer J."/>
            <person name="Ahren D."/>
            <person name="Johansson T."/>
            <person name="Persson P."/>
            <person name="Tunlid A."/>
        </authorList>
    </citation>
    <scope>NUCLEOTIDE SEQUENCE [LARGE SCALE GENOMIC DNA]</scope>
    <source>
        <strain evidence="11 12">CBS 175.51</strain>
    </source>
</reference>
<evidence type="ECO:0000313" key="11">
    <source>
        <dbReference type="EMBL" id="KAF5318300.1"/>
    </source>
</evidence>
<evidence type="ECO:0000256" key="6">
    <source>
        <dbReference type="ARBA" id="ARBA00023004"/>
    </source>
</evidence>
<dbReference type="AlphaFoldDB" id="A0A8H5B807"/>
<dbReference type="Proteomes" id="UP000541558">
    <property type="component" value="Unassembled WGS sequence"/>
</dbReference>
<dbReference type="GO" id="GO:0004497">
    <property type="term" value="F:monooxygenase activity"/>
    <property type="evidence" value="ECO:0007669"/>
    <property type="project" value="UniProtKB-KW"/>
</dbReference>
<dbReference type="PROSITE" id="PS00086">
    <property type="entry name" value="CYTOCHROME_P450"/>
    <property type="match status" value="1"/>
</dbReference>